<evidence type="ECO:0000259" key="1">
    <source>
        <dbReference type="Pfam" id="PF01850"/>
    </source>
</evidence>
<organism evidence="2 3">
    <name type="scientific">Rhizobium straminoryzae</name>
    <dbReference type="NCBI Taxonomy" id="1387186"/>
    <lineage>
        <taxon>Bacteria</taxon>
        <taxon>Pseudomonadati</taxon>
        <taxon>Pseudomonadota</taxon>
        <taxon>Alphaproteobacteria</taxon>
        <taxon>Hyphomicrobiales</taxon>
        <taxon>Rhizobiaceae</taxon>
        <taxon>Rhizobium/Agrobacterium group</taxon>
        <taxon>Rhizobium</taxon>
    </lineage>
</organism>
<dbReference type="AlphaFoldDB" id="A0A549T6X4"/>
<sequence>MQGGGVALKHYWDSGVFLAWLQNEAGRIDGCRDTLDRAKAGEIVIVTSALTITEVLWTKDGPRLSEDKAEILNGFFRRSYIRVVNLDRAIAQKAQKHVWNDGVRPKDSIHLATALHLQCDVLEAFDNGLLNKNGHFGTIVIREPQCKAQGSLDLRNG</sequence>
<reference evidence="2 3" key="1">
    <citation type="submission" date="2019-07" db="EMBL/GenBank/DDBJ databases">
        <title>Ln-dependent methylotrophs.</title>
        <authorList>
            <person name="Tani A."/>
        </authorList>
    </citation>
    <scope>NUCLEOTIDE SEQUENCE [LARGE SCALE GENOMIC DNA]</scope>
    <source>
        <strain evidence="2 3">SM12</strain>
    </source>
</reference>
<accession>A0A549T6X4</accession>
<dbReference type="InterPro" id="IPR002716">
    <property type="entry name" value="PIN_dom"/>
</dbReference>
<dbReference type="EMBL" id="VJMG01000041">
    <property type="protein sequence ID" value="TRL37615.1"/>
    <property type="molecule type" value="Genomic_DNA"/>
</dbReference>
<keyword evidence="3" id="KW-1185">Reference proteome</keyword>
<name>A0A549T6X4_9HYPH</name>
<dbReference type="InterPro" id="IPR029060">
    <property type="entry name" value="PIN-like_dom_sf"/>
</dbReference>
<gene>
    <name evidence="2" type="ORF">FNA46_14820</name>
</gene>
<dbReference type="Proteomes" id="UP000316801">
    <property type="component" value="Unassembled WGS sequence"/>
</dbReference>
<evidence type="ECO:0000313" key="2">
    <source>
        <dbReference type="EMBL" id="TRL37615.1"/>
    </source>
</evidence>
<feature type="domain" description="PIN" evidence="1">
    <location>
        <begin position="13"/>
        <end position="129"/>
    </location>
</feature>
<dbReference type="CDD" id="cd09874">
    <property type="entry name" value="PIN_MT3492-like"/>
    <property type="match status" value="1"/>
</dbReference>
<proteinExistence type="predicted"/>
<evidence type="ECO:0000313" key="3">
    <source>
        <dbReference type="Proteomes" id="UP000316801"/>
    </source>
</evidence>
<dbReference type="Gene3D" id="3.40.50.1010">
    <property type="entry name" value="5'-nuclease"/>
    <property type="match status" value="1"/>
</dbReference>
<dbReference type="Pfam" id="PF01850">
    <property type="entry name" value="PIN"/>
    <property type="match status" value="1"/>
</dbReference>
<protein>
    <submittedName>
        <fullName evidence="2">Type II toxin-antitoxin system VapC family toxin</fullName>
    </submittedName>
</protein>
<dbReference type="SUPFAM" id="SSF88723">
    <property type="entry name" value="PIN domain-like"/>
    <property type="match status" value="1"/>
</dbReference>
<comment type="caution">
    <text evidence="2">The sequence shown here is derived from an EMBL/GenBank/DDBJ whole genome shotgun (WGS) entry which is preliminary data.</text>
</comment>